<feature type="domain" description="YbaK/aminoacyl-tRNA synthetase-associated" evidence="1">
    <location>
        <begin position="200"/>
        <end position="323"/>
    </location>
</feature>
<dbReference type="SUPFAM" id="SSF52954">
    <property type="entry name" value="Class II aaRS ABD-related"/>
    <property type="match status" value="1"/>
</dbReference>
<dbReference type="InterPro" id="IPR036621">
    <property type="entry name" value="Anticodon-bd_dom_sf"/>
</dbReference>
<dbReference type="RefSeq" id="WP_274373267.1">
    <property type="nucleotide sequence ID" value="NZ_CP072943.1"/>
</dbReference>
<sequence>MKLSRLLAPTSRNNPSKVRDEAAIRLVRGGYGLYEPSSEELLLLPLGEVTLGNIFDLFDDLCRDEGGQSVDSASLPGGALSIAVRIVKQEEQLPLLLFERRGRGLDLLSIDGASAPDPDGDPILERLGEELRDRGLEPVLLEKEPGGTIRLALKGSPKARRAVEGLVCPHCGWAGTAHSPAPGRIVDYGPSQEALKEVRTPGADTIAELCRQLDLPPERTLKTMFYSLPAPDGEGRRVVVVLMRGDCKISEAKVAAFFGVDEVRFATAVELHETMGSLGGYLGPVGLPEGVTVIADENVQGLADVAVGANRADHHRTGAAWGRDFRAVVTDLIALEKGKPCPACGASLEEATWRVIAERTPLGTLPEGMDLSYRDSDRKPRRPRLATTRLDAEALLMAFFDGDTLPLDIAPFQVLVTPWGEGESSSAEAAESLHDELSEAGFAVLLDDRFAKAPLREADFDGLSLPVRIALHDEADSVRATLHIDGETADLPLDDAAHFLFHALGGSCSCCDS</sequence>
<dbReference type="Proteomes" id="UP000671879">
    <property type="component" value="Chromosome"/>
</dbReference>
<evidence type="ECO:0000259" key="1">
    <source>
        <dbReference type="Pfam" id="PF04073"/>
    </source>
</evidence>
<dbReference type="Gene3D" id="3.40.50.800">
    <property type="entry name" value="Anticodon-binding domain"/>
    <property type="match status" value="1"/>
</dbReference>
<dbReference type="InterPro" id="IPR036754">
    <property type="entry name" value="YbaK/aa-tRNA-synt-asso_dom_sf"/>
</dbReference>
<dbReference type="SUPFAM" id="SSF55826">
    <property type="entry name" value="YbaK/ProRS associated domain"/>
    <property type="match status" value="1"/>
</dbReference>
<name>A0A9Q7AHL3_9BACT</name>
<evidence type="ECO:0000313" key="3">
    <source>
        <dbReference type="Proteomes" id="UP000671879"/>
    </source>
</evidence>
<dbReference type="Gene3D" id="3.90.960.10">
    <property type="entry name" value="YbaK/aminoacyl-tRNA synthetase-associated domain"/>
    <property type="match status" value="1"/>
</dbReference>
<dbReference type="KEGG" id="aram:KAR29_12210"/>
<dbReference type="PANTHER" id="PTHR42753:SF2">
    <property type="entry name" value="PROLINE--TRNA LIGASE"/>
    <property type="match status" value="1"/>
</dbReference>
<accession>A0A9Q7AHL3</accession>
<dbReference type="InterPro" id="IPR050062">
    <property type="entry name" value="Pro-tRNA_synthetase"/>
</dbReference>
<organism evidence="2 3">
    <name type="scientific">Aminithiophilus ramosus</name>
    <dbReference type="NCBI Taxonomy" id="3029084"/>
    <lineage>
        <taxon>Bacteria</taxon>
        <taxon>Thermotogati</taxon>
        <taxon>Synergistota</taxon>
        <taxon>Synergistia</taxon>
        <taxon>Synergistales</taxon>
        <taxon>Aminithiophilaceae</taxon>
        <taxon>Aminithiophilus</taxon>
    </lineage>
</organism>
<proteinExistence type="predicted"/>
<dbReference type="CDD" id="cd04334">
    <property type="entry name" value="ProRS-INS"/>
    <property type="match status" value="1"/>
</dbReference>
<dbReference type="AlphaFoldDB" id="A0A9Q7AHL3"/>
<dbReference type="EMBL" id="CP072943">
    <property type="protein sequence ID" value="QTX32060.1"/>
    <property type="molecule type" value="Genomic_DNA"/>
</dbReference>
<protein>
    <recommendedName>
        <fullName evidence="1">YbaK/aminoacyl-tRNA synthetase-associated domain-containing protein</fullName>
    </recommendedName>
</protein>
<dbReference type="Pfam" id="PF04073">
    <property type="entry name" value="tRNA_edit"/>
    <property type="match status" value="1"/>
</dbReference>
<evidence type="ECO:0000313" key="2">
    <source>
        <dbReference type="EMBL" id="QTX32060.1"/>
    </source>
</evidence>
<dbReference type="InterPro" id="IPR007214">
    <property type="entry name" value="YbaK/aa-tRNA-synth-assoc-dom"/>
</dbReference>
<gene>
    <name evidence="2" type="ORF">KAR29_12210</name>
</gene>
<dbReference type="GO" id="GO:0004827">
    <property type="term" value="F:proline-tRNA ligase activity"/>
    <property type="evidence" value="ECO:0007669"/>
    <property type="project" value="TreeGrafter"/>
</dbReference>
<reference evidence="3" key="1">
    <citation type="submission" date="2021-04" db="EMBL/GenBank/DDBJ databases">
        <title>A novel Synergistetes isolate from a pyrite-forming mixed culture.</title>
        <authorList>
            <person name="Bunk B."/>
            <person name="Sproer C."/>
            <person name="Spring S."/>
            <person name="Pester M."/>
        </authorList>
    </citation>
    <scope>NUCLEOTIDE SEQUENCE [LARGE SCALE GENOMIC DNA]</scope>
    <source>
        <strain evidence="3">J.5.4.2-T.3.5.2</strain>
    </source>
</reference>
<dbReference type="GO" id="GO:0006433">
    <property type="term" value="P:prolyl-tRNA aminoacylation"/>
    <property type="evidence" value="ECO:0007669"/>
    <property type="project" value="TreeGrafter"/>
</dbReference>
<dbReference type="PANTHER" id="PTHR42753">
    <property type="entry name" value="MITOCHONDRIAL RIBOSOME PROTEIN L39/PROLYL-TRNA LIGASE FAMILY MEMBER"/>
    <property type="match status" value="1"/>
</dbReference>
<keyword evidence="3" id="KW-1185">Reference proteome</keyword>
<dbReference type="GO" id="GO:0002161">
    <property type="term" value="F:aminoacyl-tRNA deacylase activity"/>
    <property type="evidence" value="ECO:0007669"/>
    <property type="project" value="InterPro"/>
</dbReference>